<accession>A0A2N6VJ52</accession>
<dbReference type="InterPro" id="IPR036621">
    <property type="entry name" value="Anticodon-bd_dom_sf"/>
</dbReference>
<keyword evidence="2" id="KW-0547">Nucleotide-binding</keyword>
<dbReference type="RefSeq" id="WP_257994665.1">
    <property type="nucleotide sequence ID" value="NZ_PNHK01000346.1"/>
</dbReference>
<comment type="caution">
    <text evidence="5">The sequence shown here is derived from an EMBL/GenBank/DDBJ whole genome shotgun (WGS) entry which is preliminary data.</text>
</comment>
<evidence type="ECO:0000256" key="2">
    <source>
        <dbReference type="ARBA" id="ARBA00022840"/>
    </source>
</evidence>
<dbReference type="AlphaFoldDB" id="A0A2N6VJ52"/>
<reference evidence="5 6" key="1">
    <citation type="submission" date="2017-09" db="EMBL/GenBank/DDBJ databases">
        <title>Bacterial strain isolated from the female urinary microbiota.</title>
        <authorList>
            <person name="Thomas-White K."/>
            <person name="Kumar N."/>
            <person name="Forster S."/>
            <person name="Putonti C."/>
            <person name="Lawley T."/>
            <person name="Wolfe A.J."/>
        </authorList>
    </citation>
    <scope>NUCLEOTIDE SEQUENCE [LARGE SCALE GENOMIC DNA]</scope>
    <source>
        <strain evidence="5 6">UMB1301</strain>
    </source>
</reference>
<proteinExistence type="predicted"/>
<dbReference type="GO" id="GO:0006418">
    <property type="term" value="P:tRNA aminoacylation for protein translation"/>
    <property type="evidence" value="ECO:0007669"/>
    <property type="project" value="UniProtKB-ARBA"/>
</dbReference>
<keyword evidence="5" id="KW-0436">Ligase</keyword>
<dbReference type="EMBL" id="PNHK01000346">
    <property type="protein sequence ID" value="PMD04124.1"/>
    <property type="molecule type" value="Genomic_DNA"/>
</dbReference>
<dbReference type="GO" id="GO:0005524">
    <property type="term" value="F:ATP binding"/>
    <property type="evidence" value="ECO:0007669"/>
    <property type="project" value="UniProtKB-KW"/>
</dbReference>
<dbReference type="Gene3D" id="3.40.50.800">
    <property type="entry name" value="Anticodon-binding domain"/>
    <property type="match status" value="1"/>
</dbReference>
<evidence type="ECO:0000256" key="1">
    <source>
        <dbReference type="ARBA" id="ARBA00022490"/>
    </source>
</evidence>
<dbReference type="Pfam" id="PF03129">
    <property type="entry name" value="HGTP_anticodon"/>
    <property type="match status" value="1"/>
</dbReference>
<organism evidence="5 6">
    <name type="scientific">Brevibacterium paucivorans</name>
    <dbReference type="NCBI Taxonomy" id="170994"/>
    <lineage>
        <taxon>Bacteria</taxon>
        <taxon>Bacillati</taxon>
        <taxon>Actinomycetota</taxon>
        <taxon>Actinomycetes</taxon>
        <taxon>Micrococcales</taxon>
        <taxon>Brevibacteriaceae</taxon>
        <taxon>Brevibacterium</taxon>
    </lineage>
</organism>
<protein>
    <submittedName>
        <fullName evidence="5">Proline--tRNA ligase</fullName>
    </submittedName>
</protein>
<dbReference type="SUPFAM" id="SSF52954">
    <property type="entry name" value="Class II aaRS ABD-related"/>
    <property type="match status" value="1"/>
</dbReference>
<keyword evidence="3" id="KW-0030">Aminoacyl-tRNA synthetase</keyword>
<feature type="domain" description="Anticodon-binding" evidence="4">
    <location>
        <begin position="3"/>
        <end position="55"/>
    </location>
</feature>
<evidence type="ECO:0000313" key="6">
    <source>
        <dbReference type="Proteomes" id="UP000235598"/>
    </source>
</evidence>
<evidence type="ECO:0000256" key="3">
    <source>
        <dbReference type="ARBA" id="ARBA00023146"/>
    </source>
</evidence>
<evidence type="ECO:0000259" key="4">
    <source>
        <dbReference type="Pfam" id="PF03129"/>
    </source>
</evidence>
<gene>
    <name evidence="5" type="ORF">CJ199_13905</name>
</gene>
<dbReference type="Proteomes" id="UP000235598">
    <property type="component" value="Unassembled WGS sequence"/>
</dbReference>
<evidence type="ECO:0000313" key="5">
    <source>
        <dbReference type="EMBL" id="PMD04124.1"/>
    </source>
</evidence>
<dbReference type="GO" id="GO:0004812">
    <property type="term" value="F:aminoacyl-tRNA ligase activity"/>
    <property type="evidence" value="ECO:0007669"/>
    <property type="project" value="UniProtKB-KW"/>
</dbReference>
<keyword evidence="2" id="KW-0067">ATP-binding</keyword>
<dbReference type="InterPro" id="IPR004154">
    <property type="entry name" value="Anticodon-bd"/>
</dbReference>
<sequence>KVSPGMKFGDAELLGVPNVLVAGRGLADGVVELRDRFTGESTDLPVDEAADAVVARLREQYAKQDAIELL</sequence>
<feature type="non-terminal residue" evidence="5">
    <location>
        <position position="1"/>
    </location>
</feature>
<name>A0A2N6VJ52_9MICO</name>
<keyword evidence="1" id="KW-0963">Cytoplasm</keyword>